<keyword evidence="5" id="KW-1185">Reference proteome</keyword>
<dbReference type="GO" id="GO:0004497">
    <property type="term" value="F:monooxygenase activity"/>
    <property type="evidence" value="ECO:0007669"/>
    <property type="project" value="UniProtKB-KW"/>
</dbReference>
<keyword evidence="3" id="KW-0560">Oxidoreductase</keyword>
<dbReference type="InterPro" id="IPR036188">
    <property type="entry name" value="FAD/NAD-bd_sf"/>
</dbReference>
<dbReference type="OrthoDB" id="2915840at2759"/>
<keyword evidence="1" id="KW-0285">Flavoprotein</keyword>
<dbReference type="InterPro" id="IPR050346">
    <property type="entry name" value="FMO-like"/>
</dbReference>
<dbReference type="SUPFAM" id="SSF51905">
    <property type="entry name" value="FAD/NAD(P)-binding domain"/>
    <property type="match status" value="2"/>
</dbReference>
<protein>
    <submittedName>
        <fullName evidence="4">Putative dimethylaniline monooxygenase</fullName>
    </submittedName>
</protein>
<dbReference type="Proteomes" id="UP000481861">
    <property type="component" value="Unassembled WGS sequence"/>
</dbReference>
<dbReference type="AlphaFoldDB" id="A0A7C8MS87"/>
<keyword evidence="4" id="KW-0503">Monooxygenase</keyword>
<name>A0A7C8MS87_9PLEO</name>
<keyword evidence="2" id="KW-0274">FAD</keyword>
<comment type="caution">
    <text evidence="4">The sequence shown here is derived from an EMBL/GenBank/DDBJ whole genome shotgun (WGS) entry which is preliminary data.</text>
</comment>
<dbReference type="EMBL" id="JAADJZ010000004">
    <property type="protein sequence ID" value="KAF2875704.1"/>
    <property type="molecule type" value="Genomic_DNA"/>
</dbReference>
<gene>
    <name evidence="4" type="ORF">BDV95DRAFT_603113</name>
</gene>
<evidence type="ECO:0000313" key="5">
    <source>
        <dbReference type="Proteomes" id="UP000481861"/>
    </source>
</evidence>
<dbReference type="Pfam" id="PF13738">
    <property type="entry name" value="Pyr_redox_3"/>
    <property type="match status" value="1"/>
</dbReference>
<evidence type="ECO:0000313" key="4">
    <source>
        <dbReference type="EMBL" id="KAF2875704.1"/>
    </source>
</evidence>
<sequence>MTVHDTLVIGAGLAGLTSASHYLTAHPSASVLLLESSTHVGGVFSAPRVHPHFYTQWTHGLSEYADMEMERPPEEDCIGDCYRAKWTVEYLEEYADKKIEVGGKDVGTLRERVRFGCRVVAVERRVEGEGWRVECIEAGTSVVYEARRVMVCAGEHSRPNIPSFPGSTTFAAPIIHSTDLGSSDVLSRPSVTNVVVVGAGKSSADILYAALKAGKAATWIIRASGSGPGFFVPLDIKAPGFRNPAEAAQVRLAGIMHPSILHADGFWVWLLHRTRLGRAFLTFVFGLVDREARKRANYHGRPEATTRGFDKLDYSPGVFWQNNAGGALHHADFWDLVAEKVMVYRADIAELRPKTVVLDDGTGVPCDALLLGTGWKPGLEMFSQELRKELGLPYDPRLDDEKTRAKWESMEQEGDAEVLNRFPMLASPPPHPHTPPTTTPFRLINGIAPLSADRARDIVFINYRIAGNMLFNAEVQAMWGVAYLDGNITLPALEKREREVATWTAYCRRRYLSAGGLASHAVFDLVAFADVLVGQMGGEGWPGGWMDVLGPKDLGRVWDGYLKNTKVE</sequence>
<evidence type="ECO:0000256" key="3">
    <source>
        <dbReference type="ARBA" id="ARBA00023002"/>
    </source>
</evidence>
<reference evidence="4 5" key="1">
    <citation type="submission" date="2020-01" db="EMBL/GenBank/DDBJ databases">
        <authorList>
            <consortium name="DOE Joint Genome Institute"/>
            <person name="Haridas S."/>
            <person name="Albert R."/>
            <person name="Binder M."/>
            <person name="Bloem J."/>
            <person name="Labutti K."/>
            <person name="Salamov A."/>
            <person name="Andreopoulos B."/>
            <person name="Baker S.E."/>
            <person name="Barry K."/>
            <person name="Bills G."/>
            <person name="Bluhm B.H."/>
            <person name="Cannon C."/>
            <person name="Castanera R."/>
            <person name="Culley D.E."/>
            <person name="Daum C."/>
            <person name="Ezra D."/>
            <person name="Gonzalez J.B."/>
            <person name="Henrissat B."/>
            <person name="Kuo A."/>
            <person name="Liang C."/>
            <person name="Lipzen A."/>
            <person name="Lutzoni F."/>
            <person name="Magnuson J."/>
            <person name="Mondo S."/>
            <person name="Nolan M."/>
            <person name="Ohm R."/>
            <person name="Pangilinan J."/>
            <person name="Park H.-J.H."/>
            <person name="Ramirez L."/>
            <person name="Alfaro M."/>
            <person name="Sun H."/>
            <person name="Tritt A."/>
            <person name="Yoshinaga Y."/>
            <person name="Zwiers L.-H.L."/>
            <person name="Turgeon B.G."/>
            <person name="Goodwin S.B."/>
            <person name="Spatafora J.W."/>
            <person name="Crous P.W."/>
            <person name="Grigoriev I.V."/>
        </authorList>
    </citation>
    <scope>NUCLEOTIDE SEQUENCE [LARGE SCALE GENOMIC DNA]</scope>
    <source>
        <strain evidence="4 5">CBS 611.86</strain>
    </source>
</reference>
<evidence type="ECO:0000256" key="1">
    <source>
        <dbReference type="ARBA" id="ARBA00022630"/>
    </source>
</evidence>
<proteinExistence type="predicted"/>
<dbReference type="PANTHER" id="PTHR23023">
    <property type="entry name" value="DIMETHYLANILINE MONOOXYGENASE"/>
    <property type="match status" value="1"/>
</dbReference>
<dbReference type="Gene3D" id="3.50.50.60">
    <property type="entry name" value="FAD/NAD(P)-binding domain"/>
    <property type="match status" value="1"/>
</dbReference>
<accession>A0A7C8MS87</accession>
<evidence type="ECO:0000256" key="2">
    <source>
        <dbReference type="ARBA" id="ARBA00022827"/>
    </source>
</evidence>
<organism evidence="4 5">
    <name type="scientific">Massariosphaeria phaeospora</name>
    <dbReference type="NCBI Taxonomy" id="100035"/>
    <lineage>
        <taxon>Eukaryota</taxon>
        <taxon>Fungi</taxon>
        <taxon>Dikarya</taxon>
        <taxon>Ascomycota</taxon>
        <taxon>Pezizomycotina</taxon>
        <taxon>Dothideomycetes</taxon>
        <taxon>Pleosporomycetidae</taxon>
        <taxon>Pleosporales</taxon>
        <taxon>Pleosporales incertae sedis</taxon>
        <taxon>Massariosphaeria</taxon>
    </lineage>
</organism>